<organism evidence="2 3">
    <name type="scientific">Trichocladium antarcticum</name>
    <dbReference type="NCBI Taxonomy" id="1450529"/>
    <lineage>
        <taxon>Eukaryota</taxon>
        <taxon>Fungi</taxon>
        <taxon>Dikarya</taxon>
        <taxon>Ascomycota</taxon>
        <taxon>Pezizomycotina</taxon>
        <taxon>Sordariomycetes</taxon>
        <taxon>Sordariomycetidae</taxon>
        <taxon>Sordariales</taxon>
        <taxon>Chaetomiaceae</taxon>
        <taxon>Trichocladium</taxon>
    </lineage>
</organism>
<evidence type="ECO:0000313" key="2">
    <source>
        <dbReference type="EMBL" id="KAK4133399.1"/>
    </source>
</evidence>
<proteinExistence type="predicted"/>
<name>A0AAN6UIJ4_9PEZI</name>
<comment type="caution">
    <text evidence="2">The sequence shown here is derived from an EMBL/GenBank/DDBJ whole genome shotgun (WGS) entry which is preliminary data.</text>
</comment>
<evidence type="ECO:0000256" key="1">
    <source>
        <dbReference type="SAM" id="MobiDB-lite"/>
    </source>
</evidence>
<evidence type="ECO:0000313" key="3">
    <source>
        <dbReference type="Proteomes" id="UP001304895"/>
    </source>
</evidence>
<dbReference type="Proteomes" id="UP001304895">
    <property type="component" value="Unassembled WGS sequence"/>
</dbReference>
<gene>
    <name evidence="2" type="ORF">BT67DRAFT_49536</name>
</gene>
<keyword evidence="3" id="KW-1185">Reference proteome</keyword>
<sequence length="157" mass="17384">MPTLVCPSTRALSKTTTSLAFFSLSFSFSLLCPTPVPGDPRRASRLGRLRSCRCRGLRTQDARHPKFSSQQQNHPVVPSPPRKDKSPSSSSSFLAHSFPILHTNNSIQPRLETLGPAAGWNQEHISFLSSIFIPIPSFFNNFIHHPAPFSLIILLPP</sequence>
<reference evidence="2" key="2">
    <citation type="submission" date="2023-05" db="EMBL/GenBank/DDBJ databases">
        <authorList>
            <consortium name="Lawrence Berkeley National Laboratory"/>
            <person name="Steindorff A."/>
            <person name="Hensen N."/>
            <person name="Bonometti L."/>
            <person name="Westerberg I."/>
            <person name="Brannstrom I.O."/>
            <person name="Guillou S."/>
            <person name="Cros-Aarteil S."/>
            <person name="Calhoun S."/>
            <person name="Haridas S."/>
            <person name="Kuo A."/>
            <person name="Mondo S."/>
            <person name="Pangilinan J."/>
            <person name="Riley R."/>
            <person name="Labutti K."/>
            <person name="Andreopoulos B."/>
            <person name="Lipzen A."/>
            <person name="Chen C."/>
            <person name="Yanf M."/>
            <person name="Daum C."/>
            <person name="Ng V."/>
            <person name="Clum A."/>
            <person name="Ohm R."/>
            <person name="Martin F."/>
            <person name="Silar P."/>
            <person name="Natvig D."/>
            <person name="Lalanne C."/>
            <person name="Gautier V."/>
            <person name="Ament-Velasquez S.L."/>
            <person name="Kruys A."/>
            <person name="Hutchinson M.I."/>
            <person name="Powell A.J."/>
            <person name="Barry K."/>
            <person name="Miller A.N."/>
            <person name="Grigoriev I.V."/>
            <person name="Debuchy R."/>
            <person name="Gladieux P."/>
            <person name="Thoren M.H."/>
            <person name="Johannesson H."/>
        </authorList>
    </citation>
    <scope>NUCLEOTIDE SEQUENCE</scope>
    <source>
        <strain evidence="2">CBS 123565</strain>
    </source>
</reference>
<reference evidence="2" key="1">
    <citation type="journal article" date="2023" name="Mol. Phylogenet. Evol.">
        <title>Genome-scale phylogeny and comparative genomics of the fungal order Sordariales.</title>
        <authorList>
            <person name="Hensen N."/>
            <person name="Bonometti L."/>
            <person name="Westerberg I."/>
            <person name="Brannstrom I.O."/>
            <person name="Guillou S."/>
            <person name="Cros-Aarteil S."/>
            <person name="Calhoun S."/>
            <person name="Haridas S."/>
            <person name="Kuo A."/>
            <person name="Mondo S."/>
            <person name="Pangilinan J."/>
            <person name="Riley R."/>
            <person name="LaButti K."/>
            <person name="Andreopoulos B."/>
            <person name="Lipzen A."/>
            <person name="Chen C."/>
            <person name="Yan M."/>
            <person name="Daum C."/>
            <person name="Ng V."/>
            <person name="Clum A."/>
            <person name="Steindorff A."/>
            <person name="Ohm R.A."/>
            <person name="Martin F."/>
            <person name="Silar P."/>
            <person name="Natvig D.O."/>
            <person name="Lalanne C."/>
            <person name="Gautier V."/>
            <person name="Ament-Velasquez S.L."/>
            <person name="Kruys A."/>
            <person name="Hutchinson M.I."/>
            <person name="Powell A.J."/>
            <person name="Barry K."/>
            <person name="Miller A.N."/>
            <person name="Grigoriev I.V."/>
            <person name="Debuchy R."/>
            <person name="Gladieux P."/>
            <person name="Hiltunen Thoren M."/>
            <person name="Johannesson H."/>
        </authorList>
    </citation>
    <scope>NUCLEOTIDE SEQUENCE</scope>
    <source>
        <strain evidence="2">CBS 123565</strain>
    </source>
</reference>
<accession>A0AAN6UIJ4</accession>
<dbReference type="AlphaFoldDB" id="A0AAN6UIJ4"/>
<protein>
    <submittedName>
        <fullName evidence="2">Uncharacterized protein</fullName>
    </submittedName>
</protein>
<dbReference type="EMBL" id="MU853412">
    <property type="protein sequence ID" value="KAK4133399.1"/>
    <property type="molecule type" value="Genomic_DNA"/>
</dbReference>
<feature type="region of interest" description="Disordered" evidence="1">
    <location>
        <begin position="60"/>
        <end position="92"/>
    </location>
</feature>